<reference evidence="3 4" key="1">
    <citation type="submission" date="2021-01" db="EMBL/GenBank/DDBJ databases">
        <title>Cercospora kikuchii MAFF 305040 whole genome shotgun sequence.</title>
        <authorList>
            <person name="Kashiwa T."/>
            <person name="Suzuki T."/>
        </authorList>
    </citation>
    <scope>NUCLEOTIDE SEQUENCE [LARGE SCALE GENOMIC DNA]</scope>
    <source>
        <strain evidence="3 4">MAFF 305040</strain>
    </source>
</reference>
<feature type="compositionally biased region" description="Basic and acidic residues" evidence="1">
    <location>
        <begin position="40"/>
        <end position="49"/>
    </location>
</feature>
<dbReference type="AlphaFoldDB" id="A0A9P3FJF1"/>
<dbReference type="OrthoDB" id="3553147at2759"/>
<evidence type="ECO:0000313" key="4">
    <source>
        <dbReference type="Proteomes" id="UP000825890"/>
    </source>
</evidence>
<dbReference type="Pfam" id="PF26639">
    <property type="entry name" value="Het-6_barrel"/>
    <property type="match status" value="1"/>
</dbReference>
<protein>
    <recommendedName>
        <fullName evidence="2">Heterokaryon incompatibility domain-containing protein</fullName>
    </recommendedName>
</protein>
<evidence type="ECO:0000256" key="1">
    <source>
        <dbReference type="SAM" id="MobiDB-lite"/>
    </source>
</evidence>
<organism evidence="3 4">
    <name type="scientific">Cercospora kikuchii</name>
    <dbReference type="NCBI Taxonomy" id="84275"/>
    <lineage>
        <taxon>Eukaryota</taxon>
        <taxon>Fungi</taxon>
        <taxon>Dikarya</taxon>
        <taxon>Ascomycota</taxon>
        <taxon>Pezizomycotina</taxon>
        <taxon>Dothideomycetes</taxon>
        <taxon>Dothideomycetidae</taxon>
        <taxon>Mycosphaerellales</taxon>
        <taxon>Mycosphaerellaceae</taxon>
        <taxon>Cercospora</taxon>
    </lineage>
</organism>
<dbReference type="Proteomes" id="UP000825890">
    <property type="component" value="Unassembled WGS sequence"/>
</dbReference>
<comment type="caution">
    <text evidence="3">The sequence shown here is derived from an EMBL/GenBank/DDBJ whole genome shotgun (WGS) entry which is preliminary data.</text>
</comment>
<name>A0A9P3FJF1_9PEZI</name>
<feature type="region of interest" description="Disordered" evidence="1">
    <location>
        <begin position="15"/>
        <end position="49"/>
    </location>
</feature>
<dbReference type="RefSeq" id="XP_044659247.1">
    <property type="nucleotide sequence ID" value="XM_044803312.1"/>
</dbReference>
<gene>
    <name evidence="3" type="ORF">CKM354_000795000</name>
</gene>
<keyword evidence="4" id="KW-1185">Reference proteome</keyword>
<evidence type="ECO:0000259" key="2">
    <source>
        <dbReference type="Pfam" id="PF06985"/>
    </source>
</evidence>
<dbReference type="InterPro" id="IPR052895">
    <property type="entry name" value="HetReg/Transcr_Mod"/>
</dbReference>
<dbReference type="PANTHER" id="PTHR24148:SF82">
    <property type="entry name" value="HETEROKARYON INCOMPATIBILITY DOMAIN-CONTAINING PROTEIN"/>
    <property type="match status" value="1"/>
</dbReference>
<proteinExistence type="predicted"/>
<feature type="compositionally biased region" description="Basic and acidic residues" evidence="1">
    <location>
        <begin position="21"/>
        <end position="33"/>
    </location>
</feature>
<sequence length="628" mass="71862">MPFFSRRKKPEALVAQYQKSSELHHSSLHEVKQELSQVESRGDPRKKEKLRSDIQEIRLLRLQPGQGDEPLRCKLDHTVISSKRHRKYKTVSYCWGQNPENGHVSIDGVPIAVNKSAIRALQRLREKSHELVIWIDAICIIQEDDAMDEKEKQVAFMSDIYRKGTTNLVWLGDCTPLDADRVSRTLQNVLANMRQATHDFKDLPWIMYGPGSKNVDGTMLDARIDLAPLLLLFSRPWFGRLWVAQEATLSQESICHLGQQTFALTDVLLVAAWLGYNSNSIPDELRYSPGRHAARSMWYLRHPRPGDMNDLFMVYTMTRDFEAKVARDYVFALLSMYEVQQPKLRIQQRLLKPSYVKNGKSLQHIFRDATRAIIEDGRHLWILHYVDANMALPGMPSWALRFDARTVDDHALVCRANGFHATANTVLQVLPCPDADVLALRGMTIGVVHYMSDLYEPQQNWDNRWHFKFMATVYSVMKKRGGDWFDDLIPTLMGGVNLKHEKVGKSDFDDFAAFLQLVEKNPRIDPSTVSGDRLSERASRWYRASSKALLHNRFFLTKDGRPGIGPSTMCLKDRVVALFGGPALFLLRPSSAGEYRLVGECYVHGCMYGDVVKERVMNRVPAEAFAIR</sequence>
<dbReference type="Pfam" id="PF06985">
    <property type="entry name" value="HET"/>
    <property type="match status" value="1"/>
</dbReference>
<feature type="domain" description="Heterokaryon incompatibility" evidence="2">
    <location>
        <begin position="88"/>
        <end position="246"/>
    </location>
</feature>
<dbReference type="PANTHER" id="PTHR24148">
    <property type="entry name" value="ANKYRIN REPEAT DOMAIN-CONTAINING PROTEIN 39 HOMOLOG-RELATED"/>
    <property type="match status" value="1"/>
</dbReference>
<evidence type="ECO:0000313" key="3">
    <source>
        <dbReference type="EMBL" id="GIZ44760.1"/>
    </source>
</evidence>
<dbReference type="InterPro" id="IPR010730">
    <property type="entry name" value="HET"/>
</dbReference>
<accession>A0A9P3FJF1</accession>
<dbReference type="EMBL" id="BOLY01000005">
    <property type="protein sequence ID" value="GIZ44760.1"/>
    <property type="molecule type" value="Genomic_DNA"/>
</dbReference>
<dbReference type="GeneID" id="68293525"/>